<name>W6HWE5_9PSEU</name>
<dbReference type="PANTHER" id="PTHR22683:SF41">
    <property type="entry name" value="DNA TRANSLOCASE FTSK"/>
    <property type="match status" value="1"/>
</dbReference>
<keyword evidence="3" id="KW-1185">Reference proteome</keyword>
<dbReference type="SUPFAM" id="SSF52540">
    <property type="entry name" value="P-loop containing nucleoside triphosphate hydrolases"/>
    <property type="match status" value="1"/>
</dbReference>
<dbReference type="InterPro" id="IPR027417">
    <property type="entry name" value="P-loop_NTPase"/>
</dbReference>
<dbReference type="PANTHER" id="PTHR22683">
    <property type="entry name" value="SPORULATION PROTEIN RELATED"/>
    <property type="match status" value="1"/>
</dbReference>
<organism evidence="2 3">
    <name type="scientific">Amycolatopsis keratiniphila</name>
    <dbReference type="NCBI Taxonomy" id="129921"/>
    <lineage>
        <taxon>Bacteria</taxon>
        <taxon>Bacillati</taxon>
        <taxon>Actinomycetota</taxon>
        <taxon>Actinomycetes</taxon>
        <taxon>Pseudonocardiales</taxon>
        <taxon>Pseudonocardiaceae</taxon>
        <taxon>Amycolatopsis</taxon>
        <taxon>Amycolatopsis japonica group</taxon>
    </lineage>
</organism>
<accession>W6HWE5</accession>
<dbReference type="InterPro" id="IPR036390">
    <property type="entry name" value="WH_DNA-bd_sf"/>
</dbReference>
<reference evidence="2 3" key="1">
    <citation type="journal article" date="2014" name="BMC Genomics">
        <title>Complete genome sequence and comparative genomic analyses of the vancomycin-producing Amycolatopsis orientalis.</title>
        <authorList>
            <person name="Xu L."/>
            <person name="Huang H."/>
            <person name="Wei W."/>
            <person name="Zhong Y."/>
            <person name="Tang B."/>
            <person name="Yuan H."/>
            <person name="Zhu L."/>
            <person name="Huang W."/>
            <person name="Ge M."/>
            <person name="Yang S."/>
            <person name="Zheng H."/>
            <person name="Jiang W."/>
            <person name="Chen D."/>
            <person name="Zhao G.P."/>
            <person name="Zhao W."/>
        </authorList>
    </citation>
    <scope>NUCLEOTIDE SEQUENCE [LARGE SCALE GENOMIC DNA]</scope>
    <source>
        <strain evidence="2 3">HCCB10007</strain>
        <plasmid evidence="2 3">pXL100</plasmid>
    </source>
</reference>
<sequence>MSTPQEHSMDEQNVVYLPSAGRTVPVSNPTGSRPAHPVGTAQTSLDVVDEPMEAELVPMEDNAEIDARLRGQRLLQFRQSSAQQAIALSHRAADRLPNRQVRRVVAKRAARAVGMSVRNAATDPFLGVKILVNRYLDWLMVAHLREDGRRDKGPQAHHHETIQQATKRTALISLAGATVAGGTVAGDLLIYPDANPVIWSGAAAIGFGCWLRGHVTRRREARIAAAKRGEFRTPSTSGVPDEITLTGAYQAAGILRSPTTNNAGEVTKPGQALRLVEKTFSGDRWKAVVEFPAGISAAQVRKKHAEIASALGASVDTVFLSLVRGHAGRLAMTVFAEDPFDGHPVASPLVHKAAGTLSPYEHNRLGATPTGEDVTLSLFQGNLLVASMPGYGKTSVIRVALTPAVLDPYTRLVVFDGKPDNADNTPYAQIAETFRQGDDDEIALELLHLLRKLFLEGQRRFGKIRRLGEDKLNRRIHENTADPDLALTCVFIDEVHLFTANRQPGPWSGADGRDATVGQLITEEIVRIIKTPGRAGGIPMILATQDVNESTGGLPRAITKVMNSRIGLYLDGPQESNSILGQGKASQGWDCSADSMMRQGIGILRRGMPQPGEAPLLKAKWDYISAAQAADIAERGRAERQRLGLLRGEALAWVPENELVVPDVDEDDVQAQQAEVEAALPELGENATAVAAQAVELIVTSQYGSPAMLQRKLRIGWHDAQQLMDHLAQHDIVGPVTNADGQRDVLVAADRLDEALLRLASVPAHAPAAPAALPPVLAEVHQYVTGDDRDLVPSQELYDQALSEQTRANVTMTAFGREMTKLGIAKDTGPGRGSPVGRRVADIHAAAERITNGGSVYPETVEK</sequence>
<gene>
    <name evidence="2" type="ORF">AORI_P035</name>
</gene>
<dbReference type="HOGENOM" id="CLU_331692_0_0_11"/>
<keyword evidence="2" id="KW-0131">Cell cycle</keyword>
<proteinExistence type="predicted"/>
<dbReference type="RefSeq" id="WP_024264328.1">
    <property type="nucleotide sequence ID" value="NC_023497.1"/>
</dbReference>
<geneLocation type="plasmid" evidence="2 3">
    <name>pXL100</name>
</geneLocation>
<dbReference type="AlphaFoldDB" id="W6HWE5"/>
<evidence type="ECO:0000313" key="3">
    <source>
        <dbReference type="Proteomes" id="UP000013968"/>
    </source>
</evidence>
<dbReference type="InterPro" id="IPR050206">
    <property type="entry name" value="FtsK/SpoIIIE/SftA"/>
</dbReference>
<dbReference type="SMART" id="SM00843">
    <property type="entry name" value="Ftsk_gamma"/>
    <property type="match status" value="1"/>
</dbReference>
<dbReference type="SUPFAM" id="SSF46785">
    <property type="entry name" value="Winged helix' DNA-binding domain"/>
    <property type="match status" value="1"/>
</dbReference>
<dbReference type="Gene3D" id="1.10.10.10">
    <property type="entry name" value="Winged helix-like DNA-binding domain superfamily/Winged helix DNA-binding domain"/>
    <property type="match status" value="1"/>
</dbReference>
<evidence type="ECO:0000259" key="1">
    <source>
        <dbReference type="SMART" id="SM00843"/>
    </source>
</evidence>
<feature type="domain" description="FtsK gamma" evidence="1">
    <location>
        <begin position="684"/>
        <end position="750"/>
    </location>
</feature>
<protein>
    <submittedName>
        <fullName evidence="2">Cell division FtsK/SpoIIIE</fullName>
    </submittedName>
</protein>
<dbReference type="Proteomes" id="UP000013968">
    <property type="component" value="Plasmid pXL100"/>
</dbReference>
<dbReference type="EMBL" id="CP003411">
    <property type="protein sequence ID" value="AHJ58550.1"/>
    <property type="molecule type" value="Genomic_DNA"/>
</dbReference>
<keyword evidence="2" id="KW-0614">Plasmid</keyword>
<dbReference type="GO" id="GO:0051301">
    <property type="term" value="P:cell division"/>
    <property type="evidence" value="ECO:0007669"/>
    <property type="project" value="UniProtKB-KW"/>
</dbReference>
<keyword evidence="2" id="KW-0132">Cell division</keyword>
<dbReference type="KEGG" id="aoi:AORI_P035"/>
<dbReference type="InterPro" id="IPR036388">
    <property type="entry name" value="WH-like_DNA-bd_sf"/>
</dbReference>
<dbReference type="Gene3D" id="3.40.50.300">
    <property type="entry name" value="P-loop containing nucleotide triphosphate hydrolases"/>
    <property type="match status" value="1"/>
</dbReference>
<evidence type="ECO:0000313" key="2">
    <source>
        <dbReference type="EMBL" id="AHJ58550.1"/>
    </source>
</evidence>
<dbReference type="InterPro" id="IPR018541">
    <property type="entry name" value="Ftsk_gamma"/>
</dbReference>
<dbReference type="Pfam" id="PF09397">
    <property type="entry name" value="FtsK_gamma"/>
    <property type="match status" value="1"/>
</dbReference>